<organism evidence="2 3">
    <name type="scientific">Orbilia blumenaviensis</name>
    <dbReference type="NCBI Taxonomy" id="1796055"/>
    <lineage>
        <taxon>Eukaryota</taxon>
        <taxon>Fungi</taxon>
        <taxon>Dikarya</taxon>
        <taxon>Ascomycota</taxon>
        <taxon>Pezizomycotina</taxon>
        <taxon>Orbiliomycetes</taxon>
        <taxon>Orbiliales</taxon>
        <taxon>Orbiliaceae</taxon>
        <taxon>Orbilia</taxon>
    </lineage>
</organism>
<reference evidence="2 3" key="1">
    <citation type="submission" date="2019-10" db="EMBL/GenBank/DDBJ databases">
        <authorList>
            <person name="Palmer J.M."/>
        </authorList>
    </citation>
    <scope>NUCLEOTIDE SEQUENCE [LARGE SCALE GENOMIC DNA]</scope>
    <source>
        <strain evidence="2 3">TWF730</strain>
    </source>
</reference>
<feature type="compositionally biased region" description="Basic and acidic residues" evidence="1">
    <location>
        <begin position="422"/>
        <end position="436"/>
    </location>
</feature>
<feature type="compositionally biased region" description="Polar residues" evidence="1">
    <location>
        <begin position="357"/>
        <end position="369"/>
    </location>
</feature>
<keyword evidence="3" id="KW-1185">Reference proteome</keyword>
<protein>
    <submittedName>
        <fullName evidence="2">Uncharacterized protein</fullName>
    </submittedName>
</protein>
<gene>
    <name evidence="2" type="ORF">TWF730_005566</name>
</gene>
<evidence type="ECO:0000256" key="1">
    <source>
        <dbReference type="SAM" id="MobiDB-lite"/>
    </source>
</evidence>
<dbReference type="AlphaFoldDB" id="A0AAV9VL37"/>
<proteinExistence type="predicted"/>
<feature type="region of interest" description="Disordered" evidence="1">
    <location>
        <begin position="350"/>
        <end position="444"/>
    </location>
</feature>
<evidence type="ECO:0000313" key="2">
    <source>
        <dbReference type="EMBL" id="KAK6361854.1"/>
    </source>
</evidence>
<dbReference type="EMBL" id="JAVHNS010000002">
    <property type="protein sequence ID" value="KAK6361854.1"/>
    <property type="molecule type" value="Genomic_DNA"/>
</dbReference>
<name>A0AAV9VL37_9PEZI</name>
<dbReference type="Proteomes" id="UP001373714">
    <property type="component" value="Unassembled WGS sequence"/>
</dbReference>
<sequence>MALVATCMRTVVLSLIASTFFSAYVSGFAFGFTHSIAREGNSVIGSPRIDRIDRVSPDYDCYSVIQPEPIRATDRPRVNEGELQTIKAAIVANWADTARMDAVAFYTTPDCREDTKALIVRWFTNMDIPQIAYLAAGFERKLIPKALSAYRPIVIPPGPAPEDDYALARIDFEEAVLRNPGLMKPGSVFVPARARLPTTYCSGLIRYVKFGEKTVAALGGLAKEYFQENPNAIEVPDNQDDENWPKLQDEFNKQLKHMLTSAPIGYGQPHTAQTTYNPGVFGCNSLRKEAYIDPREPGPINRNDMLRQFQDVVQQDEVILEPDQLGVLQGSVQEKIGQLQDKRITGSLIGTDDPGAFSTTVGPAVSDTTYDLPRDRSDQSRGSTGGRAGFRARRRNDKQSASEIGLDDENEGSIGITPTKVRLGEGSRGPDVRRLSDTGSLQNIGLQDRTASRETDMYKTDIVGAPGGQEWSTRIYNSLFPKDGKTEMERLNNMVDQLRQNLIPLPFSGLSLTGSQNGGTNGRMGLKIPIPIYRRPAQLDIEIPALQDVQDVQNAVNPSVQPSFIADLDEIWREYGGREPPVPGGRY</sequence>
<comment type="caution">
    <text evidence="2">The sequence shown here is derived from an EMBL/GenBank/DDBJ whole genome shotgun (WGS) entry which is preliminary data.</text>
</comment>
<evidence type="ECO:0000313" key="3">
    <source>
        <dbReference type="Proteomes" id="UP001373714"/>
    </source>
</evidence>
<accession>A0AAV9VL37</accession>